<name>A0ABP8KC05_9MICO</name>
<feature type="transmembrane region" description="Helical" evidence="1">
    <location>
        <begin position="89"/>
        <end position="115"/>
    </location>
</feature>
<keyword evidence="1" id="KW-0812">Transmembrane</keyword>
<sequence length="164" mass="17016">MDGLVDEIGLVIPPLLIIVGLLGIVVPVLPGLLLILGGVLLWAALEGGTTAWLIFAASLLVAVIGWVLQYTLPGKRMRDRGVSSSTLAIAVLVGIVGFFVVPVVGAIIGFVLAIFVVEYLRSKDTALAWERTKHALVAVLHSMGIELAAGLTIAALFVGGLVAT</sequence>
<evidence type="ECO:0000313" key="2">
    <source>
        <dbReference type="EMBL" id="GAA4403650.1"/>
    </source>
</evidence>
<keyword evidence="1" id="KW-1133">Transmembrane helix</keyword>
<gene>
    <name evidence="2" type="ORF">GCM10023153_33780</name>
</gene>
<evidence type="ECO:0000256" key="1">
    <source>
        <dbReference type="SAM" id="Phobius"/>
    </source>
</evidence>
<dbReference type="Pfam" id="PF04306">
    <property type="entry name" value="DUF456"/>
    <property type="match status" value="1"/>
</dbReference>
<comment type="caution">
    <text evidence="2">The sequence shown here is derived from an EMBL/GenBank/DDBJ whole genome shotgun (WGS) entry which is preliminary data.</text>
</comment>
<accession>A0ABP8KC05</accession>
<feature type="transmembrane region" description="Helical" evidence="1">
    <location>
        <begin position="51"/>
        <end position="68"/>
    </location>
</feature>
<dbReference type="PANTHER" id="PTHR39165:SF1">
    <property type="entry name" value="DUF456 DOMAIN-CONTAINING PROTEIN"/>
    <property type="match status" value="1"/>
</dbReference>
<feature type="transmembrane region" description="Helical" evidence="1">
    <location>
        <begin position="12"/>
        <end position="45"/>
    </location>
</feature>
<reference evidence="3" key="1">
    <citation type="journal article" date="2019" name="Int. J. Syst. Evol. Microbiol.">
        <title>The Global Catalogue of Microorganisms (GCM) 10K type strain sequencing project: providing services to taxonomists for standard genome sequencing and annotation.</title>
        <authorList>
            <consortium name="The Broad Institute Genomics Platform"/>
            <consortium name="The Broad Institute Genome Sequencing Center for Infectious Disease"/>
            <person name="Wu L."/>
            <person name="Ma J."/>
        </authorList>
    </citation>
    <scope>NUCLEOTIDE SEQUENCE [LARGE SCALE GENOMIC DNA]</scope>
    <source>
        <strain evidence="3">JCM 17738</strain>
    </source>
</reference>
<protein>
    <recommendedName>
        <fullName evidence="4">DUF456 domain-containing protein</fullName>
    </recommendedName>
</protein>
<evidence type="ECO:0008006" key="4">
    <source>
        <dbReference type="Google" id="ProtNLM"/>
    </source>
</evidence>
<evidence type="ECO:0000313" key="3">
    <source>
        <dbReference type="Proteomes" id="UP001500390"/>
    </source>
</evidence>
<proteinExistence type="predicted"/>
<dbReference type="RefSeq" id="WP_159899595.1">
    <property type="nucleotide sequence ID" value="NZ_BAABFX010000053.1"/>
</dbReference>
<dbReference type="PANTHER" id="PTHR39165">
    <property type="entry name" value="IG HYPOTHETICAL 17883"/>
    <property type="match status" value="1"/>
</dbReference>
<keyword evidence="1" id="KW-0472">Membrane</keyword>
<dbReference type="EMBL" id="BAABFX010000053">
    <property type="protein sequence ID" value="GAA4403650.1"/>
    <property type="molecule type" value="Genomic_DNA"/>
</dbReference>
<keyword evidence="3" id="KW-1185">Reference proteome</keyword>
<organism evidence="2 3">
    <name type="scientific">Ornithinibacter aureus</name>
    <dbReference type="NCBI Taxonomy" id="622664"/>
    <lineage>
        <taxon>Bacteria</taxon>
        <taxon>Bacillati</taxon>
        <taxon>Actinomycetota</taxon>
        <taxon>Actinomycetes</taxon>
        <taxon>Micrococcales</taxon>
        <taxon>Intrasporangiaceae</taxon>
        <taxon>Ornithinibacter</taxon>
    </lineage>
</organism>
<dbReference type="InterPro" id="IPR007403">
    <property type="entry name" value="DUF456"/>
</dbReference>
<feature type="transmembrane region" description="Helical" evidence="1">
    <location>
        <begin position="135"/>
        <end position="163"/>
    </location>
</feature>
<dbReference type="Proteomes" id="UP001500390">
    <property type="component" value="Unassembled WGS sequence"/>
</dbReference>